<dbReference type="InterPro" id="IPR011006">
    <property type="entry name" value="CheY-like_superfamily"/>
</dbReference>
<evidence type="ECO:0000259" key="6">
    <source>
        <dbReference type="PROSITE" id="PS50110"/>
    </source>
</evidence>
<proteinExistence type="predicted"/>
<keyword evidence="1" id="KW-0805">Transcription regulation</keyword>
<protein>
    <recommendedName>
        <fullName evidence="9">LuxR family transcriptional regulator</fullName>
    </recommendedName>
</protein>
<dbReference type="SUPFAM" id="SSF52172">
    <property type="entry name" value="CheY-like"/>
    <property type="match status" value="1"/>
</dbReference>
<dbReference type="OrthoDB" id="2962330at2"/>
<dbReference type="AlphaFoldDB" id="A0A0P0CNN9"/>
<evidence type="ECO:0000313" key="8">
    <source>
        <dbReference type="Proteomes" id="UP000057981"/>
    </source>
</evidence>
<dbReference type="Gene3D" id="3.40.50.2300">
    <property type="match status" value="1"/>
</dbReference>
<dbReference type="STRING" id="1736674.APS56_13295"/>
<dbReference type="PANTHER" id="PTHR43214:SF41">
    <property type="entry name" value="NITRATE_NITRITE RESPONSE REGULATOR PROTEIN NARP"/>
    <property type="match status" value="1"/>
</dbReference>
<evidence type="ECO:0000313" key="7">
    <source>
        <dbReference type="EMBL" id="ALJ06045.1"/>
    </source>
</evidence>
<dbReference type="GO" id="GO:0003677">
    <property type="term" value="F:DNA binding"/>
    <property type="evidence" value="ECO:0007669"/>
    <property type="project" value="UniProtKB-KW"/>
</dbReference>
<dbReference type="SMART" id="SM00448">
    <property type="entry name" value="REC"/>
    <property type="match status" value="1"/>
</dbReference>
<dbReference type="PANTHER" id="PTHR43214">
    <property type="entry name" value="TWO-COMPONENT RESPONSE REGULATOR"/>
    <property type="match status" value="1"/>
</dbReference>
<keyword evidence="4" id="KW-0597">Phosphoprotein</keyword>
<dbReference type="InterPro" id="IPR039420">
    <property type="entry name" value="WalR-like"/>
</dbReference>
<evidence type="ECO:0000256" key="3">
    <source>
        <dbReference type="ARBA" id="ARBA00023163"/>
    </source>
</evidence>
<dbReference type="InterPro" id="IPR001789">
    <property type="entry name" value="Sig_transdc_resp-reg_receiver"/>
</dbReference>
<dbReference type="InterPro" id="IPR000792">
    <property type="entry name" value="Tscrpt_reg_LuxR_C"/>
</dbReference>
<dbReference type="KEGG" id="ahz:APS56_13295"/>
<keyword evidence="3" id="KW-0804">Transcription</keyword>
<dbReference type="PROSITE" id="PS50110">
    <property type="entry name" value="RESPONSE_REGULATORY"/>
    <property type="match status" value="1"/>
</dbReference>
<dbReference type="PROSITE" id="PS50043">
    <property type="entry name" value="HTH_LUXR_2"/>
    <property type="match status" value="1"/>
</dbReference>
<feature type="modified residue" description="4-aspartylphosphate" evidence="4">
    <location>
        <position position="55"/>
    </location>
</feature>
<dbReference type="Pfam" id="PF00072">
    <property type="entry name" value="Response_reg"/>
    <property type="match status" value="1"/>
</dbReference>
<dbReference type="Proteomes" id="UP000057981">
    <property type="component" value="Chromosome"/>
</dbReference>
<feature type="domain" description="Response regulatory" evidence="6">
    <location>
        <begin position="5"/>
        <end position="120"/>
    </location>
</feature>
<dbReference type="PRINTS" id="PR00038">
    <property type="entry name" value="HTHLUXR"/>
</dbReference>
<accession>A0A0P0CNN9</accession>
<evidence type="ECO:0000256" key="2">
    <source>
        <dbReference type="ARBA" id="ARBA00023125"/>
    </source>
</evidence>
<keyword evidence="2" id="KW-0238">DNA-binding</keyword>
<gene>
    <name evidence="7" type="ORF">APS56_13295</name>
</gene>
<evidence type="ECO:0000256" key="1">
    <source>
        <dbReference type="ARBA" id="ARBA00023015"/>
    </source>
</evidence>
<dbReference type="InterPro" id="IPR036388">
    <property type="entry name" value="WH-like_DNA-bd_sf"/>
</dbReference>
<dbReference type="CDD" id="cd06170">
    <property type="entry name" value="LuxR_C_like"/>
    <property type="match status" value="1"/>
</dbReference>
<dbReference type="InterPro" id="IPR016032">
    <property type="entry name" value="Sig_transdc_resp-reg_C-effctor"/>
</dbReference>
<evidence type="ECO:0008006" key="9">
    <source>
        <dbReference type="Google" id="ProtNLM"/>
    </source>
</evidence>
<dbReference type="CDD" id="cd17534">
    <property type="entry name" value="REC_DC-like"/>
    <property type="match status" value="1"/>
</dbReference>
<dbReference type="GO" id="GO:0006355">
    <property type="term" value="P:regulation of DNA-templated transcription"/>
    <property type="evidence" value="ECO:0007669"/>
    <property type="project" value="InterPro"/>
</dbReference>
<dbReference type="RefSeq" id="WP_054729177.1">
    <property type="nucleotide sequence ID" value="NZ_CP012898.1"/>
</dbReference>
<dbReference type="Gene3D" id="1.10.10.10">
    <property type="entry name" value="Winged helix-like DNA-binding domain superfamily/Winged helix DNA-binding domain"/>
    <property type="match status" value="1"/>
</dbReference>
<dbReference type="GO" id="GO:0000160">
    <property type="term" value="P:phosphorelay signal transduction system"/>
    <property type="evidence" value="ECO:0007669"/>
    <property type="project" value="InterPro"/>
</dbReference>
<dbReference type="SMART" id="SM00421">
    <property type="entry name" value="HTH_LUXR"/>
    <property type="match status" value="1"/>
</dbReference>
<name>A0A0P0CNN9_9FLAO</name>
<dbReference type="EMBL" id="CP012898">
    <property type="protein sequence ID" value="ALJ06045.1"/>
    <property type="molecule type" value="Genomic_DNA"/>
</dbReference>
<sequence>MSKIHILIVEDDPFIAEDIREALTNIDYQVVGIAHTKIEAINLLEQTSPDIVLLDINLGDNLDGILIAEAINSDFQIPFLYLTSYSNKEIIDKVKHTLPMGYIVKPFDEADLFSAIEIAVSNYYKFNKTEALHLELINNTISNTITQKEFDILKDIYQGSTNNQMAETHFVSINTIKTHIKSIYEKLDVHSRSEVIIKLKTITNS</sequence>
<feature type="domain" description="HTH luxR-type" evidence="5">
    <location>
        <begin position="138"/>
        <end position="203"/>
    </location>
</feature>
<evidence type="ECO:0000256" key="4">
    <source>
        <dbReference type="PROSITE-ProRule" id="PRU00169"/>
    </source>
</evidence>
<dbReference type="Pfam" id="PF00196">
    <property type="entry name" value="GerE"/>
    <property type="match status" value="1"/>
</dbReference>
<organism evidence="7 8">
    <name type="scientific">Pseudalgibacter alginicilyticus</name>
    <dbReference type="NCBI Taxonomy" id="1736674"/>
    <lineage>
        <taxon>Bacteria</taxon>
        <taxon>Pseudomonadati</taxon>
        <taxon>Bacteroidota</taxon>
        <taxon>Flavobacteriia</taxon>
        <taxon>Flavobacteriales</taxon>
        <taxon>Flavobacteriaceae</taxon>
        <taxon>Pseudalgibacter</taxon>
    </lineage>
</organism>
<keyword evidence="8" id="KW-1185">Reference proteome</keyword>
<evidence type="ECO:0000259" key="5">
    <source>
        <dbReference type="PROSITE" id="PS50043"/>
    </source>
</evidence>
<reference evidence="7 8" key="1">
    <citation type="submission" date="2015-10" db="EMBL/GenBank/DDBJ databases">
        <authorList>
            <person name="Gilbert D.G."/>
        </authorList>
    </citation>
    <scope>NUCLEOTIDE SEQUENCE [LARGE SCALE GENOMIC DNA]</scope>
    <source>
        <strain evidence="8">HZ-22</strain>
    </source>
</reference>
<dbReference type="SUPFAM" id="SSF46894">
    <property type="entry name" value="C-terminal effector domain of the bipartite response regulators"/>
    <property type="match status" value="1"/>
</dbReference>